<evidence type="ECO:0000313" key="2">
    <source>
        <dbReference type="EMBL" id="CAE8603728.1"/>
    </source>
</evidence>
<evidence type="ECO:0000313" key="3">
    <source>
        <dbReference type="Proteomes" id="UP000654075"/>
    </source>
</evidence>
<evidence type="ECO:0000256" key="1">
    <source>
        <dbReference type="SAM" id="MobiDB-lite"/>
    </source>
</evidence>
<keyword evidence="3" id="KW-1185">Reference proteome</keyword>
<reference evidence="2" key="1">
    <citation type="submission" date="2021-02" db="EMBL/GenBank/DDBJ databases">
        <authorList>
            <person name="Dougan E. K."/>
            <person name="Rhodes N."/>
            <person name="Thang M."/>
            <person name="Chan C."/>
        </authorList>
    </citation>
    <scope>NUCLEOTIDE SEQUENCE</scope>
</reference>
<gene>
    <name evidence="2" type="ORF">PGLA1383_LOCUS21933</name>
</gene>
<protein>
    <submittedName>
        <fullName evidence="2">Uncharacterized protein</fullName>
    </submittedName>
</protein>
<accession>A0A813ER94</accession>
<feature type="non-terminal residue" evidence="2">
    <location>
        <position position="183"/>
    </location>
</feature>
<feature type="region of interest" description="Disordered" evidence="1">
    <location>
        <begin position="87"/>
        <end position="183"/>
    </location>
</feature>
<dbReference type="AlphaFoldDB" id="A0A813ER94"/>
<proteinExistence type="predicted"/>
<dbReference type="Proteomes" id="UP000654075">
    <property type="component" value="Unassembled WGS sequence"/>
</dbReference>
<feature type="non-terminal residue" evidence="2">
    <location>
        <position position="1"/>
    </location>
</feature>
<feature type="compositionally biased region" description="Low complexity" evidence="1">
    <location>
        <begin position="127"/>
        <end position="144"/>
    </location>
</feature>
<comment type="caution">
    <text evidence="2">The sequence shown here is derived from an EMBL/GenBank/DDBJ whole genome shotgun (WGS) entry which is preliminary data.</text>
</comment>
<dbReference type="EMBL" id="CAJNNV010015700">
    <property type="protein sequence ID" value="CAE8603728.1"/>
    <property type="molecule type" value="Genomic_DNA"/>
</dbReference>
<sequence>WGALLSDMLGASFQGRIVPLRDSAPPCTVSSLLGMFPPEELSASHPVARPRRRSGRGAQGAFAPCSTLPLPADERPLEDLLRDLGVGEVDAVGVRGQKAKKKGSKNNNNNDSNKNSKPQGQKQHPANNNNNNNNKNSNTNGSGKPPKELESAVQCRGAAQQQVAADAQEEEEEDEEKKQEEEE</sequence>
<feature type="region of interest" description="Disordered" evidence="1">
    <location>
        <begin position="40"/>
        <end position="74"/>
    </location>
</feature>
<name>A0A813ER94_POLGL</name>
<feature type="compositionally biased region" description="Low complexity" evidence="1">
    <location>
        <begin position="105"/>
        <end position="117"/>
    </location>
</feature>
<organism evidence="2 3">
    <name type="scientific">Polarella glacialis</name>
    <name type="common">Dinoflagellate</name>
    <dbReference type="NCBI Taxonomy" id="89957"/>
    <lineage>
        <taxon>Eukaryota</taxon>
        <taxon>Sar</taxon>
        <taxon>Alveolata</taxon>
        <taxon>Dinophyceae</taxon>
        <taxon>Suessiales</taxon>
        <taxon>Suessiaceae</taxon>
        <taxon>Polarella</taxon>
    </lineage>
</organism>